<dbReference type="PANTHER" id="PTHR46382:SF1">
    <property type="entry name" value="PHOSPHATIDATE CYTIDYLYLTRANSFERASE"/>
    <property type="match status" value="1"/>
</dbReference>
<dbReference type="EMBL" id="CVRL01000025">
    <property type="protein sequence ID" value="CRL11221.1"/>
    <property type="molecule type" value="Genomic_DNA"/>
</dbReference>
<keyword evidence="8" id="KW-1003">Cell membrane</keyword>
<evidence type="ECO:0000256" key="4">
    <source>
        <dbReference type="ARBA" id="ARBA00005189"/>
    </source>
</evidence>
<dbReference type="GO" id="GO:0005886">
    <property type="term" value="C:plasma membrane"/>
    <property type="evidence" value="ECO:0007669"/>
    <property type="project" value="UniProtKB-SubCell"/>
</dbReference>
<dbReference type="InterPro" id="IPR000374">
    <property type="entry name" value="PC_trans"/>
</dbReference>
<dbReference type="PROSITE" id="PS01315">
    <property type="entry name" value="CDS"/>
    <property type="match status" value="1"/>
</dbReference>
<evidence type="ECO:0000256" key="15">
    <source>
        <dbReference type="ARBA" id="ARBA00023136"/>
    </source>
</evidence>
<dbReference type="GO" id="GO:0004605">
    <property type="term" value="F:phosphatidate cytidylyltransferase activity"/>
    <property type="evidence" value="ECO:0007669"/>
    <property type="project" value="UniProtKB-EC"/>
</dbReference>
<keyword evidence="16" id="KW-0594">Phospholipid biosynthesis</keyword>
<keyword evidence="21" id="KW-1185">Reference proteome</keyword>
<comment type="catalytic activity">
    <reaction evidence="1 18">
        <text>a 1,2-diacyl-sn-glycero-3-phosphate + CTP + H(+) = a CDP-1,2-diacyl-sn-glycerol + diphosphate</text>
        <dbReference type="Rhea" id="RHEA:16229"/>
        <dbReference type="ChEBI" id="CHEBI:15378"/>
        <dbReference type="ChEBI" id="CHEBI:33019"/>
        <dbReference type="ChEBI" id="CHEBI:37563"/>
        <dbReference type="ChEBI" id="CHEBI:58332"/>
        <dbReference type="ChEBI" id="CHEBI:58608"/>
        <dbReference type="EC" id="2.7.7.41"/>
    </reaction>
</comment>
<organism evidence="20 21">
    <name type="scientific">Phaeobacter italicus</name>
    <dbReference type="NCBI Taxonomy" id="481446"/>
    <lineage>
        <taxon>Bacteria</taxon>
        <taxon>Pseudomonadati</taxon>
        <taxon>Pseudomonadota</taxon>
        <taxon>Alphaproteobacteria</taxon>
        <taxon>Rhodobacterales</taxon>
        <taxon>Roseobacteraceae</taxon>
        <taxon>Phaeobacter</taxon>
    </lineage>
</organism>
<feature type="transmembrane region" description="Helical" evidence="19">
    <location>
        <begin position="61"/>
        <end position="94"/>
    </location>
</feature>
<evidence type="ECO:0000256" key="19">
    <source>
        <dbReference type="SAM" id="Phobius"/>
    </source>
</evidence>
<evidence type="ECO:0000256" key="9">
    <source>
        <dbReference type="ARBA" id="ARBA00022516"/>
    </source>
</evidence>
<gene>
    <name evidence="20" type="primary">cdsA</name>
    <name evidence="20" type="ORF">NIT7321_02074</name>
</gene>
<keyword evidence="15 19" id="KW-0472">Membrane</keyword>
<evidence type="ECO:0000256" key="13">
    <source>
        <dbReference type="ARBA" id="ARBA00022989"/>
    </source>
</evidence>
<evidence type="ECO:0000256" key="6">
    <source>
        <dbReference type="ARBA" id="ARBA00012487"/>
    </source>
</evidence>
<accession>A0A0H5D257</accession>
<dbReference type="RefSeq" id="WP_050673409.1">
    <property type="nucleotide sequence ID" value="NZ_CVRL01000025.1"/>
</dbReference>
<evidence type="ECO:0000313" key="21">
    <source>
        <dbReference type="Proteomes" id="UP000043764"/>
    </source>
</evidence>
<keyword evidence="14" id="KW-0443">Lipid metabolism</keyword>
<evidence type="ECO:0000313" key="20">
    <source>
        <dbReference type="EMBL" id="CRL11221.1"/>
    </source>
</evidence>
<evidence type="ECO:0000256" key="7">
    <source>
        <dbReference type="ARBA" id="ARBA00019373"/>
    </source>
</evidence>
<evidence type="ECO:0000256" key="8">
    <source>
        <dbReference type="ARBA" id="ARBA00022475"/>
    </source>
</evidence>
<dbReference type="EC" id="2.7.7.41" evidence="6 18"/>
<evidence type="ECO:0000256" key="16">
    <source>
        <dbReference type="ARBA" id="ARBA00023209"/>
    </source>
</evidence>
<dbReference type="Pfam" id="PF01148">
    <property type="entry name" value="CTP_transf_1"/>
    <property type="match status" value="1"/>
</dbReference>
<comment type="pathway">
    <text evidence="4">Lipid metabolism.</text>
</comment>
<feature type="transmembrane region" description="Helical" evidence="19">
    <location>
        <begin position="12"/>
        <end position="41"/>
    </location>
</feature>
<comment type="subcellular location">
    <subcellularLocation>
        <location evidence="2">Cell membrane</location>
        <topology evidence="2">Multi-pass membrane protein</topology>
    </subcellularLocation>
</comment>
<name>A0A0H5D257_9RHOB</name>
<dbReference type="PANTHER" id="PTHR46382">
    <property type="entry name" value="PHOSPHATIDATE CYTIDYLYLTRANSFERASE"/>
    <property type="match status" value="1"/>
</dbReference>
<protein>
    <recommendedName>
        <fullName evidence="7 18">Phosphatidate cytidylyltransferase</fullName>
        <ecNumber evidence="6 18">2.7.7.41</ecNumber>
    </recommendedName>
</protein>
<evidence type="ECO:0000256" key="18">
    <source>
        <dbReference type="RuleBase" id="RU003938"/>
    </source>
</evidence>
<reference evidence="21" key="1">
    <citation type="submission" date="2015-05" db="EMBL/GenBank/DDBJ databases">
        <authorList>
            <person name="Rodrigo-Torres Lidia"/>
            <person name="Arahal R.David."/>
        </authorList>
    </citation>
    <scope>NUCLEOTIDE SEQUENCE [LARGE SCALE GENOMIC DNA]</scope>
    <source>
        <strain evidence="21">CECT 7321</strain>
    </source>
</reference>
<evidence type="ECO:0000256" key="14">
    <source>
        <dbReference type="ARBA" id="ARBA00023098"/>
    </source>
</evidence>
<evidence type="ECO:0000256" key="17">
    <source>
        <dbReference type="ARBA" id="ARBA00023264"/>
    </source>
</evidence>
<feature type="transmembrane region" description="Helical" evidence="19">
    <location>
        <begin position="131"/>
        <end position="150"/>
    </location>
</feature>
<dbReference type="Proteomes" id="UP000043764">
    <property type="component" value="Unassembled WGS sequence"/>
</dbReference>
<dbReference type="AlphaFoldDB" id="A0A0H5D257"/>
<evidence type="ECO:0000256" key="12">
    <source>
        <dbReference type="ARBA" id="ARBA00022695"/>
    </source>
</evidence>
<proteinExistence type="inferred from homology"/>
<dbReference type="STRING" id="481446.NIT7645_01174"/>
<evidence type="ECO:0000256" key="1">
    <source>
        <dbReference type="ARBA" id="ARBA00001698"/>
    </source>
</evidence>
<feature type="transmembrane region" description="Helical" evidence="19">
    <location>
        <begin position="106"/>
        <end position="125"/>
    </location>
</feature>
<feature type="transmembrane region" description="Helical" evidence="19">
    <location>
        <begin position="241"/>
        <end position="258"/>
    </location>
</feature>
<keyword evidence="11 18" id="KW-0812">Transmembrane</keyword>
<keyword evidence="13 19" id="KW-1133">Transmembrane helix</keyword>
<evidence type="ECO:0000256" key="10">
    <source>
        <dbReference type="ARBA" id="ARBA00022679"/>
    </source>
</evidence>
<comment type="similarity">
    <text evidence="5 18">Belongs to the CDS family.</text>
</comment>
<evidence type="ECO:0000256" key="2">
    <source>
        <dbReference type="ARBA" id="ARBA00004651"/>
    </source>
</evidence>
<keyword evidence="10 18" id="KW-0808">Transferase</keyword>
<evidence type="ECO:0000256" key="11">
    <source>
        <dbReference type="ARBA" id="ARBA00022692"/>
    </source>
</evidence>
<evidence type="ECO:0000256" key="3">
    <source>
        <dbReference type="ARBA" id="ARBA00005119"/>
    </source>
</evidence>
<evidence type="ECO:0000256" key="5">
    <source>
        <dbReference type="ARBA" id="ARBA00010185"/>
    </source>
</evidence>
<keyword evidence="9" id="KW-0444">Lipid biosynthesis</keyword>
<comment type="pathway">
    <text evidence="3 18">Phospholipid metabolism; CDP-diacylglycerol biosynthesis; CDP-diacylglycerol from sn-glycerol 3-phosphate: step 3/3.</text>
</comment>
<dbReference type="GO" id="GO:0016024">
    <property type="term" value="P:CDP-diacylglycerol biosynthetic process"/>
    <property type="evidence" value="ECO:0007669"/>
    <property type="project" value="UniProtKB-UniPathway"/>
</dbReference>
<dbReference type="UniPathway" id="UPA00557">
    <property type="reaction ID" value="UER00614"/>
</dbReference>
<keyword evidence="12 18" id="KW-0548">Nucleotidyltransferase</keyword>
<keyword evidence="17" id="KW-1208">Phospholipid metabolism</keyword>
<feature type="transmembrane region" description="Helical" evidence="19">
    <location>
        <begin position="171"/>
        <end position="194"/>
    </location>
</feature>
<sequence>MSRAERWADLMPRLISAVVMIAVGGFAVWRGGVIFDVLIAASCGGMMWELLRMVAPHRQGLALPLGVLAMGAVLAASLLGGTYGLAMLLVPVLLGVIGLDQRRGTFAGFGLWVMFAAFAFIWMRSALGLDWMVWLVAVVVATDVAGYFAGKALGGPKFWPRVSPKKTWSGTAAGWLAAAAVGAVFAAEAGIGLGGVGVSVLVSMASQAGDVAESALKRKMGVKDSSGLIPGHGGLFDRFDGMLGAAAMVLLVLSIWGLPGGAM</sequence>